<dbReference type="PANTHER" id="PTHR43547">
    <property type="entry name" value="TWO-COMPONENT HISTIDINE KINASE"/>
    <property type="match status" value="1"/>
</dbReference>
<evidence type="ECO:0000259" key="4">
    <source>
        <dbReference type="PROSITE" id="PS50109"/>
    </source>
</evidence>
<sequence>MLENVLLGLLVLSWLGLYVLVRQNQKLRLELSKSQKSSKENPTESHKRSWLEEFTLPLALVDRKRKVLMASKALKNFSPTPDLQNLLELPFQGLLEFHERLFTKGRAENEVCWQNRWYRLQGEKIGSEEALIYLTDITREKILEERTKTLTATLAHEFRTPLTAIRGYAESMEDYLPEEDFPRKALSAILEHTERLSRLVKELLLLSSFETGLELRPEPVKAKDLLETIVSLVTPLLEEKKISLNVIGVLDFEFSGDKDYLVQAFLKILENAVKFSPEEGVITLEVETSKEYAVFKIKDQGPGIPEDLYEKIFQPFFRKDSQKGLGLGLPLARRIVEAHGGTLEAEPSFNGASFVLKIPLNSPGGSQNAHNQGGI</sequence>
<dbReference type="CDD" id="cd00082">
    <property type="entry name" value="HisKA"/>
    <property type="match status" value="1"/>
</dbReference>
<comment type="caution">
    <text evidence="5">The sequence shown here is derived from an EMBL/GenBank/DDBJ whole genome shotgun (WGS) entry which is preliminary data.</text>
</comment>
<dbReference type="Gene3D" id="3.30.565.10">
    <property type="entry name" value="Histidine kinase-like ATPase, C-terminal domain"/>
    <property type="match status" value="1"/>
</dbReference>
<keyword evidence="3" id="KW-0597">Phosphoprotein</keyword>
<dbReference type="Gene3D" id="1.10.287.130">
    <property type="match status" value="1"/>
</dbReference>
<reference evidence="5 6" key="1">
    <citation type="submission" date="2016-04" db="EMBL/GenBank/DDBJ databases">
        <title>Genome analysis of Thermosulfurimonas dismutans, the first thermophilic sulfur-disproportionating bacterium of the phylum Thermodesulfobacteria.</title>
        <authorList>
            <person name="Mardanov A.V."/>
            <person name="Beletsky A.V."/>
            <person name="Kadnikov V.V."/>
            <person name="Slobodkin A.I."/>
            <person name="Ravin N.V."/>
        </authorList>
    </citation>
    <scope>NUCLEOTIDE SEQUENCE [LARGE SCALE GENOMIC DNA]</scope>
    <source>
        <strain evidence="5 6">S95</strain>
    </source>
</reference>
<evidence type="ECO:0000256" key="2">
    <source>
        <dbReference type="ARBA" id="ARBA00012438"/>
    </source>
</evidence>
<dbReference type="CDD" id="cd00075">
    <property type="entry name" value="HATPase"/>
    <property type="match status" value="1"/>
</dbReference>
<gene>
    <name evidence="5" type="ORF">TDIS_0210</name>
</gene>
<dbReference type="AlphaFoldDB" id="A0A179D8C9"/>
<dbReference type="Pfam" id="PF02518">
    <property type="entry name" value="HATPase_c"/>
    <property type="match status" value="1"/>
</dbReference>
<feature type="domain" description="Histidine kinase" evidence="4">
    <location>
        <begin position="153"/>
        <end position="362"/>
    </location>
</feature>
<dbReference type="PROSITE" id="PS50109">
    <property type="entry name" value="HIS_KIN"/>
    <property type="match status" value="1"/>
</dbReference>
<dbReference type="RefSeq" id="WP_068668394.1">
    <property type="nucleotide sequence ID" value="NZ_LWLG01000001.1"/>
</dbReference>
<evidence type="ECO:0000256" key="3">
    <source>
        <dbReference type="ARBA" id="ARBA00022553"/>
    </source>
</evidence>
<dbReference type="SUPFAM" id="SSF47384">
    <property type="entry name" value="Homodimeric domain of signal transducing histidine kinase"/>
    <property type="match status" value="1"/>
</dbReference>
<dbReference type="GO" id="GO:0000155">
    <property type="term" value="F:phosphorelay sensor kinase activity"/>
    <property type="evidence" value="ECO:0007669"/>
    <property type="project" value="InterPro"/>
</dbReference>
<dbReference type="STRING" id="999894.TDIS_0210"/>
<dbReference type="Pfam" id="PF00512">
    <property type="entry name" value="HisKA"/>
    <property type="match status" value="1"/>
</dbReference>
<dbReference type="InterPro" id="IPR036097">
    <property type="entry name" value="HisK_dim/P_sf"/>
</dbReference>
<dbReference type="Proteomes" id="UP000078390">
    <property type="component" value="Unassembled WGS sequence"/>
</dbReference>
<dbReference type="PANTHER" id="PTHR43547:SF2">
    <property type="entry name" value="HYBRID SIGNAL TRANSDUCTION HISTIDINE KINASE C"/>
    <property type="match status" value="1"/>
</dbReference>
<dbReference type="InterPro" id="IPR003594">
    <property type="entry name" value="HATPase_dom"/>
</dbReference>
<dbReference type="InterPro" id="IPR004358">
    <property type="entry name" value="Sig_transdc_His_kin-like_C"/>
</dbReference>
<dbReference type="OrthoDB" id="9813151at2"/>
<evidence type="ECO:0000313" key="5">
    <source>
        <dbReference type="EMBL" id="OAQ21692.1"/>
    </source>
</evidence>
<dbReference type="SUPFAM" id="SSF55874">
    <property type="entry name" value="ATPase domain of HSP90 chaperone/DNA topoisomerase II/histidine kinase"/>
    <property type="match status" value="1"/>
</dbReference>
<dbReference type="SMART" id="SM00388">
    <property type="entry name" value="HisKA"/>
    <property type="match status" value="1"/>
</dbReference>
<dbReference type="InterPro" id="IPR005467">
    <property type="entry name" value="His_kinase_dom"/>
</dbReference>
<evidence type="ECO:0000256" key="1">
    <source>
        <dbReference type="ARBA" id="ARBA00000085"/>
    </source>
</evidence>
<dbReference type="SMART" id="SM00387">
    <property type="entry name" value="HATPase_c"/>
    <property type="match status" value="1"/>
</dbReference>
<dbReference type="EMBL" id="LWLG01000001">
    <property type="protein sequence ID" value="OAQ21692.1"/>
    <property type="molecule type" value="Genomic_DNA"/>
</dbReference>
<accession>A0A179D8C9</accession>
<dbReference type="EC" id="2.7.13.3" evidence="2"/>
<proteinExistence type="predicted"/>
<keyword evidence="6" id="KW-1185">Reference proteome</keyword>
<protein>
    <recommendedName>
        <fullName evidence="2">histidine kinase</fullName>
        <ecNumber evidence="2">2.7.13.3</ecNumber>
    </recommendedName>
</protein>
<dbReference type="InterPro" id="IPR003661">
    <property type="entry name" value="HisK_dim/P_dom"/>
</dbReference>
<dbReference type="InterPro" id="IPR036890">
    <property type="entry name" value="HATPase_C_sf"/>
</dbReference>
<evidence type="ECO:0000313" key="6">
    <source>
        <dbReference type="Proteomes" id="UP000078390"/>
    </source>
</evidence>
<dbReference type="PRINTS" id="PR00344">
    <property type="entry name" value="BCTRLSENSOR"/>
</dbReference>
<name>A0A179D8C9_9BACT</name>
<organism evidence="5 6">
    <name type="scientific">Thermosulfurimonas dismutans</name>
    <dbReference type="NCBI Taxonomy" id="999894"/>
    <lineage>
        <taxon>Bacteria</taxon>
        <taxon>Pseudomonadati</taxon>
        <taxon>Thermodesulfobacteriota</taxon>
        <taxon>Thermodesulfobacteria</taxon>
        <taxon>Thermodesulfobacteriales</taxon>
        <taxon>Thermodesulfobacteriaceae</taxon>
        <taxon>Thermosulfurimonas</taxon>
    </lineage>
</organism>
<comment type="catalytic activity">
    <reaction evidence="1">
        <text>ATP + protein L-histidine = ADP + protein N-phospho-L-histidine.</text>
        <dbReference type="EC" id="2.7.13.3"/>
    </reaction>
</comment>